<dbReference type="Gene3D" id="3.30.710.10">
    <property type="entry name" value="Potassium Channel Kv1.1, Chain A"/>
    <property type="match status" value="1"/>
</dbReference>
<gene>
    <name evidence="3" type="ORF">niasHT_002857</name>
</gene>
<dbReference type="Gene3D" id="1.25.40.420">
    <property type="match status" value="1"/>
</dbReference>
<keyword evidence="4" id="KW-1185">Reference proteome</keyword>
<proteinExistence type="predicted"/>
<dbReference type="InterPro" id="IPR011705">
    <property type="entry name" value="BACK"/>
</dbReference>
<reference evidence="3 4" key="1">
    <citation type="submission" date="2024-10" db="EMBL/GenBank/DDBJ databases">
        <authorList>
            <person name="Kim D."/>
        </authorList>
    </citation>
    <scope>NUCLEOTIDE SEQUENCE [LARGE SCALE GENOMIC DNA]</scope>
    <source>
        <strain evidence="3">BH-2024</strain>
    </source>
</reference>
<comment type="caution">
    <text evidence="3">The sequence shown here is derived from an EMBL/GenBank/DDBJ whole genome shotgun (WGS) entry which is preliminary data.</text>
</comment>
<sequence length="506" mass="57360">MPSNSDDKQAPGGQSSSMKGWLMSRIAGKSKEKSSAANSSSTNEADLKKSSAPSSSSTNEADLKKSSAPSSSSTNKADPKKCDLTSRMDSLFCSSEDADMYFLVKEEQTGEEQLIPAHKPNLLAASKFFEKMFEFNEQNKQNKTWTADNPFVVTDISIRTFLIMLRFIYTDNFSEVNANNLLSVLHAADQYEVSALIDECVAFPISKMENVFLALAEAHQYIGVQAFADRCFDYIDKNALFLLQSNAFLEIDQPMLCQILQRDQLQTHDEIEIWNAALRWADNQCRENGKEITGENRREMLGPALYKIRVQTIPHKYFTRNIVSTGVLTNAEVISVFLFHSLLGKNLPENPYKMPFSAAPCGNNKNNNASGRCWKRSGKITFTNDKLREFSRKHNREFFSDAIDIMGIQCKSKVKFDNKITFYLTCEPKAGRHDRTWSFTCSTGIRRIYSFRSVEQKIELKKCGFNDKATEYYYFSLYEYEIENRNMSIEITVEDGEVGDVGGFGV</sequence>
<dbReference type="PROSITE" id="PS50097">
    <property type="entry name" value="BTB"/>
    <property type="match status" value="1"/>
</dbReference>
<feature type="domain" description="BTB" evidence="2">
    <location>
        <begin position="98"/>
        <end position="177"/>
    </location>
</feature>
<dbReference type="PANTHER" id="PTHR45774:SF3">
    <property type="entry name" value="BTB (POZ) DOMAIN-CONTAINING 2B-RELATED"/>
    <property type="match status" value="1"/>
</dbReference>
<dbReference type="AlphaFoldDB" id="A0ABD2LQL8"/>
<dbReference type="Pfam" id="PF00651">
    <property type="entry name" value="BTB"/>
    <property type="match status" value="1"/>
</dbReference>
<dbReference type="Proteomes" id="UP001620626">
    <property type="component" value="Unassembled WGS sequence"/>
</dbReference>
<name>A0ABD2LQL8_9BILA</name>
<organism evidence="3 4">
    <name type="scientific">Heterodera trifolii</name>
    <dbReference type="NCBI Taxonomy" id="157864"/>
    <lineage>
        <taxon>Eukaryota</taxon>
        <taxon>Metazoa</taxon>
        <taxon>Ecdysozoa</taxon>
        <taxon>Nematoda</taxon>
        <taxon>Chromadorea</taxon>
        <taxon>Rhabditida</taxon>
        <taxon>Tylenchina</taxon>
        <taxon>Tylenchomorpha</taxon>
        <taxon>Tylenchoidea</taxon>
        <taxon>Heteroderidae</taxon>
        <taxon>Heteroderinae</taxon>
        <taxon>Heterodera</taxon>
    </lineage>
</organism>
<evidence type="ECO:0000256" key="1">
    <source>
        <dbReference type="SAM" id="MobiDB-lite"/>
    </source>
</evidence>
<dbReference type="InterPro" id="IPR000210">
    <property type="entry name" value="BTB/POZ_dom"/>
</dbReference>
<evidence type="ECO:0000313" key="4">
    <source>
        <dbReference type="Proteomes" id="UP001620626"/>
    </source>
</evidence>
<dbReference type="InterPro" id="IPR011333">
    <property type="entry name" value="SKP1/BTB/POZ_sf"/>
</dbReference>
<feature type="compositionally biased region" description="Low complexity" evidence="1">
    <location>
        <begin position="35"/>
        <end position="57"/>
    </location>
</feature>
<accession>A0ABD2LQL8</accession>
<dbReference type="SMART" id="SM00225">
    <property type="entry name" value="BTB"/>
    <property type="match status" value="1"/>
</dbReference>
<protein>
    <recommendedName>
        <fullName evidence="2">BTB domain-containing protein</fullName>
    </recommendedName>
</protein>
<feature type="region of interest" description="Disordered" evidence="1">
    <location>
        <begin position="1"/>
        <end position="81"/>
    </location>
</feature>
<dbReference type="EMBL" id="JBICBT010000319">
    <property type="protein sequence ID" value="KAL3117540.1"/>
    <property type="molecule type" value="Genomic_DNA"/>
</dbReference>
<evidence type="ECO:0000313" key="3">
    <source>
        <dbReference type="EMBL" id="KAL3117540.1"/>
    </source>
</evidence>
<dbReference type="SMART" id="SM00875">
    <property type="entry name" value="BACK"/>
    <property type="match status" value="1"/>
</dbReference>
<dbReference type="PANTHER" id="PTHR45774">
    <property type="entry name" value="BTB/POZ DOMAIN-CONTAINING"/>
    <property type="match status" value="1"/>
</dbReference>
<dbReference type="SUPFAM" id="SSF54695">
    <property type="entry name" value="POZ domain"/>
    <property type="match status" value="1"/>
</dbReference>
<dbReference type="Pfam" id="PF07707">
    <property type="entry name" value="BACK"/>
    <property type="match status" value="1"/>
</dbReference>
<evidence type="ECO:0000259" key="2">
    <source>
        <dbReference type="PROSITE" id="PS50097"/>
    </source>
</evidence>